<sequence length="197" mass="22706">MEIKKQPMGDYQTNCYIITINGKDIIIDPGVGAIPWVKQNVTNPIAILNTHGHFDHVWSNKELRDELNVKIYCPKDDNFMLEKDPYAFGMTPSFADVLVQPDEEFDFDGIKVKFHHFPGHTPGCSAIEIEDNLFSGDFIFNNSIGRCDFPFSNPEDMKKSIKKILKWDKNFRIYPGHGTHTSLFSEKESLKTWLNYL</sequence>
<dbReference type="SMART" id="SM00849">
    <property type="entry name" value="Lactamase_B"/>
    <property type="match status" value="1"/>
</dbReference>
<dbReference type="Proteomes" id="UP000233248">
    <property type="component" value="Unassembled WGS sequence"/>
</dbReference>
<dbReference type="KEGG" id="ahs:AHALO_1291"/>
<keyword evidence="2" id="KW-0479">Metal-binding</keyword>
<organism evidence="6 7">
    <name type="scientific">Malaciobacter halophilus</name>
    <dbReference type="NCBI Taxonomy" id="197482"/>
    <lineage>
        <taxon>Bacteria</taxon>
        <taxon>Pseudomonadati</taxon>
        <taxon>Campylobacterota</taxon>
        <taxon>Epsilonproteobacteria</taxon>
        <taxon>Campylobacterales</taxon>
        <taxon>Arcobacteraceae</taxon>
        <taxon>Malaciobacter</taxon>
    </lineage>
</organism>
<dbReference type="PANTHER" id="PTHR46233:SF3">
    <property type="entry name" value="HYDROXYACYLGLUTATHIONE HYDROLASE GLOC"/>
    <property type="match status" value="1"/>
</dbReference>
<dbReference type="InterPro" id="IPR036866">
    <property type="entry name" value="RibonucZ/Hydroxyglut_hydro"/>
</dbReference>
<proteinExistence type="predicted"/>
<dbReference type="CDD" id="cd06262">
    <property type="entry name" value="metallo-hydrolase-like_MBL-fold"/>
    <property type="match status" value="1"/>
</dbReference>
<dbReference type="SUPFAM" id="SSF56281">
    <property type="entry name" value="Metallo-hydrolase/oxidoreductase"/>
    <property type="match status" value="1"/>
</dbReference>
<evidence type="ECO:0000259" key="5">
    <source>
        <dbReference type="SMART" id="SM00849"/>
    </source>
</evidence>
<dbReference type="EMBL" id="NXIF01000055">
    <property type="protein sequence ID" value="PKI79791.1"/>
    <property type="molecule type" value="Genomic_DNA"/>
</dbReference>
<evidence type="ECO:0000256" key="4">
    <source>
        <dbReference type="ARBA" id="ARBA00022833"/>
    </source>
</evidence>
<evidence type="ECO:0000313" key="6">
    <source>
        <dbReference type="EMBL" id="PKI79791.1"/>
    </source>
</evidence>
<gene>
    <name evidence="6" type="ORF">CP960_12680</name>
</gene>
<protein>
    <submittedName>
        <fullName evidence="6">MBL fold metallo-hydrolase</fullName>
    </submittedName>
</protein>
<dbReference type="RefSeq" id="WP_101185859.1">
    <property type="nucleotide sequence ID" value="NZ_CP031218.1"/>
</dbReference>
<dbReference type="OrthoDB" id="9802991at2"/>
<dbReference type="Pfam" id="PF00753">
    <property type="entry name" value="Lactamase_B"/>
    <property type="match status" value="1"/>
</dbReference>
<keyword evidence="7" id="KW-1185">Reference proteome</keyword>
<evidence type="ECO:0000256" key="2">
    <source>
        <dbReference type="ARBA" id="ARBA00022723"/>
    </source>
</evidence>
<evidence type="ECO:0000256" key="1">
    <source>
        <dbReference type="ARBA" id="ARBA00001947"/>
    </source>
</evidence>
<dbReference type="InterPro" id="IPR051453">
    <property type="entry name" value="MBL_Glyoxalase_II"/>
</dbReference>
<dbReference type="Gene3D" id="3.60.15.10">
    <property type="entry name" value="Ribonuclease Z/Hydroxyacylglutathione hydrolase-like"/>
    <property type="match status" value="1"/>
</dbReference>
<dbReference type="GO" id="GO:0046872">
    <property type="term" value="F:metal ion binding"/>
    <property type="evidence" value="ECO:0007669"/>
    <property type="project" value="UniProtKB-KW"/>
</dbReference>
<comment type="cofactor">
    <cofactor evidence="1">
        <name>Zn(2+)</name>
        <dbReference type="ChEBI" id="CHEBI:29105"/>
    </cofactor>
</comment>
<dbReference type="GO" id="GO:0016787">
    <property type="term" value="F:hydrolase activity"/>
    <property type="evidence" value="ECO:0007669"/>
    <property type="project" value="UniProtKB-KW"/>
</dbReference>
<dbReference type="PANTHER" id="PTHR46233">
    <property type="entry name" value="HYDROXYACYLGLUTATHIONE HYDROLASE GLOC"/>
    <property type="match status" value="1"/>
</dbReference>
<reference evidence="6 7" key="1">
    <citation type="submission" date="2017-09" db="EMBL/GenBank/DDBJ databases">
        <title>Genomics of the genus Arcobacter.</title>
        <authorList>
            <person name="Perez-Cataluna A."/>
            <person name="Figueras M.J."/>
            <person name="Salas-Masso N."/>
        </authorList>
    </citation>
    <scope>NUCLEOTIDE SEQUENCE [LARGE SCALE GENOMIC DNA]</scope>
    <source>
        <strain evidence="6 7">DSM 18005</strain>
    </source>
</reference>
<keyword evidence="3 6" id="KW-0378">Hydrolase</keyword>
<dbReference type="InterPro" id="IPR001279">
    <property type="entry name" value="Metallo-B-lactamas"/>
</dbReference>
<accession>A0A2N1IZR7</accession>
<dbReference type="AlphaFoldDB" id="A0A2N1IZR7"/>
<name>A0A2N1IZR7_9BACT</name>
<feature type="domain" description="Metallo-beta-lactamase" evidence="5">
    <location>
        <begin position="12"/>
        <end position="177"/>
    </location>
</feature>
<comment type="caution">
    <text evidence="6">The sequence shown here is derived from an EMBL/GenBank/DDBJ whole genome shotgun (WGS) entry which is preliminary data.</text>
</comment>
<keyword evidence="4" id="KW-0862">Zinc</keyword>
<evidence type="ECO:0000313" key="7">
    <source>
        <dbReference type="Proteomes" id="UP000233248"/>
    </source>
</evidence>
<evidence type="ECO:0000256" key="3">
    <source>
        <dbReference type="ARBA" id="ARBA00022801"/>
    </source>
</evidence>